<evidence type="ECO:0000256" key="2">
    <source>
        <dbReference type="RuleBase" id="RU361163"/>
    </source>
</evidence>
<dbReference type="InterPro" id="IPR013319">
    <property type="entry name" value="GH11/12"/>
</dbReference>
<keyword evidence="2" id="KW-0378">Hydrolase</keyword>
<dbReference type="PANTHER" id="PTHR34002">
    <property type="entry name" value="BLR1656 PROTEIN"/>
    <property type="match status" value="1"/>
</dbReference>
<evidence type="ECO:0000256" key="4">
    <source>
        <dbReference type="SAM" id="SignalP"/>
    </source>
</evidence>
<evidence type="ECO:0000313" key="6">
    <source>
        <dbReference type="Proteomes" id="UP001160390"/>
    </source>
</evidence>
<accession>A0AA35VDN1</accession>
<dbReference type="InterPro" id="IPR013320">
    <property type="entry name" value="ConA-like_dom_sf"/>
</dbReference>
<dbReference type="Pfam" id="PF01670">
    <property type="entry name" value="Glyco_hydro_12"/>
    <property type="match status" value="1"/>
</dbReference>
<keyword evidence="4" id="KW-0732">Signal</keyword>
<dbReference type="Proteomes" id="UP001160390">
    <property type="component" value="Unassembled WGS sequence"/>
</dbReference>
<feature type="compositionally biased region" description="Low complexity" evidence="3">
    <location>
        <begin position="66"/>
        <end position="78"/>
    </location>
</feature>
<name>A0AA35VDN1_9HYPO</name>
<dbReference type="GO" id="GO:0008810">
    <property type="term" value="F:cellulase activity"/>
    <property type="evidence" value="ECO:0007669"/>
    <property type="project" value="InterPro"/>
</dbReference>
<feature type="region of interest" description="Disordered" evidence="3">
    <location>
        <begin position="42"/>
        <end position="101"/>
    </location>
</feature>
<reference evidence="5" key="1">
    <citation type="submission" date="2023-01" db="EMBL/GenBank/DDBJ databases">
        <authorList>
            <person name="Piombo E."/>
        </authorList>
    </citation>
    <scope>NUCLEOTIDE SEQUENCE</scope>
</reference>
<feature type="signal peptide" evidence="4">
    <location>
        <begin position="1"/>
        <end position="20"/>
    </location>
</feature>
<organism evidence="5 6">
    <name type="scientific">Clonostachys chloroleuca</name>
    <dbReference type="NCBI Taxonomy" id="1926264"/>
    <lineage>
        <taxon>Eukaryota</taxon>
        <taxon>Fungi</taxon>
        <taxon>Dikarya</taxon>
        <taxon>Ascomycota</taxon>
        <taxon>Pezizomycotina</taxon>
        <taxon>Sordariomycetes</taxon>
        <taxon>Hypocreomycetidae</taxon>
        <taxon>Hypocreales</taxon>
        <taxon>Bionectriaceae</taxon>
        <taxon>Clonostachys</taxon>
    </lineage>
</organism>
<keyword evidence="6" id="KW-1185">Reference proteome</keyword>
<evidence type="ECO:0000313" key="5">
    <source>
        <dbReference type="EMBL" id="CAI6100871.1"/>
    </source>
</evidence>
<evidence type="ECO:0000256" key="3">
    <source>
        <dbReference type="SAM" id="MobiDB-lite"/>
    </source>
</evidence>
<comment type="similarity">
    <text evidence="1 2">Belongs to the glycosyl hydrolase 12 (cellulase H) family.</text>
</comment>
<dbReference type="EMBL" id="CABFNP030001353">
    <property type="protein sequence ID" value="CAI6100871.1"/>
    <property type="molecule type" value="Genomic_DNA"/>
</dbReference>
<dbReference type="InterPro" id="IPR002594">
    <property type="entry name" value="GH12"/>
</dbReference>
<feature type="chain" id="PRO_5041401741" evidence="4">
    <location>
        <begin position="21"/>
        <end position="391"/>
    </location>
</feature>
<keyword evidence="2" id="KW-0119">Carbohydrate metabolism</keyword>
<feature type="compositionally biased region" description="Polar residues" evidence="3">
    <location>
        <begin position="44"/>
        <end position="60"/>
    </location>
</feature>
<dbReference type="Gene3D" id="2.60.120.180">
    <property type="match status" value="1"/>
</dbReference>
<feature type="region of interest" description="Disordered" evidence="3">
    <location>
        <begin position="116"/>
        <end position="140"/>
    </location>
</feature>
<protein>
    <submittedName>
        <fullName evidence="5">Uncharacterized protein</fullName>
    </submittedName>
</protein>
<dbReference type="AlphaFoldDB" id="A0AA35VDN1"/>
<gene>
    <name evidence="5" type="ORF">CCHLO57077_00006915</name>
</gene>
<dbReference type="GO" id="GO:0000272">
    <property type="term" value="P:polysaccharide catabolic process"/>
    <property type="evidence" value="ECO:0007669"/>
    <property type="project" value="UniProtKB-KW"/>
</dbReference>
<keyword evidence="2" id="KW-0326">Glycosidase</keyword>
<dbReference type="PANTHER" id="PTHR34002:SF9">
    <property type="entry name" value="XYLOGLUCAN-SPECIFIC ENDO-BETA-1,4-GLUCANASE A"/>
    <property type="match status" value="1"/>
</dbReference>
<sequence>MRSSLISAFVLGSLAAQAAGRRSRGSLCKSLVTVTETVTVTGLPPQTTDTVPSSATSLSMAPTLPSPSRVQSNSQSSSATKVQTEEPKPTTTLVEQSSSSVASASSSAESIAVSSSSSSTVSQVPASSASSANPAASQTSTAPYASATEVDLKVPATEQCGVNDRLHFTGMPWSLSNNMYNSESMLGTQCTNFVRALGASDGTNLVEWTSTTDVQKIEDTADICKGYSNFGDGPDDKARLRDIKSIPAYFKWSRSVEEDFKGAHIFDMMTSVEKDVGEQPNTKEFMLFLKIWGGQRAMGWNDGAIDTLKLFGHTFKLYYGVHSTSGQQVFSLEPDNPFEGEFKGDLKEWLNMMVEKGHVTNDEYLNHWTGGVEIFYGKSTLNATSNLSLVV</sequence>
<evidence type="ECO:0000256" key="1">
    <source>
        <dbReference type="ARBA" id="ARBA00005519"/>
    </source>
</evidence>
<keyword evidence="2" id="KW-0624">Polysaccharide degradation</keyword>
<comment type="caution">
    <text evidence="5">The sequence shown here is derived from an EMBL/GenBank/DDBJ whole genome shotgun (WGS) entry which is preliminary data.</text>
</comment>
<dbReference type="SUPFAM" id="SSF49899">
    <property type="entry name" value="Concanavalin A-like lectins/glucanases"/>
    <property type="match status" value="1"/>
</dbReference>
<proteinExistence type="inferred from homology"/>